<proteinExistence type="predicted"/>
<gene>
    <name evidence="2" type="ORF">METZ01_LOCUS332797</name>
</gene>
<evidence type="ECO:0000256" key="1">
    <source>
        <dbReference type="SAM" id="Coils"/>
    </source>
</evidence>
<evidence type="ECO:0000313" key="2">
    <source>
        <dbReference type="EMBL" id="SVC79943.1"/>
    </source>
</evidence>
<dbReference type="EMBL" id="UINC01111605">
    <property type="protein sequence ID" value="SVC79943.1"/>
    <property type="molecule type" value="Genomic_DNA"/>
</dbReference>
<reference evidence="2" key="1">
    <citation type="submission" date="2018-05" db="EMBL/GenBank/DDBJ databases">
        <authorList>
            <person name="Lanie J.A."/>
            <person name="Ng W.-L."/>
            <person name="Kazmierczak K.M."/>
            <person name="Andrzejewski T.M."/>
            <person name="Davidsen T.M."/>
            <person name="Wayne K.J."/>
            <person name="Tettelin H."/>
            <person name="Glass J.I."/>
            <person name="Rusch D."/>
            <person name="Podicherti R."/>
            <person name="Tsui H.-C.T."/>
            <person name="Winkler M.E."/>
        </authorList>
    </citation>
    <scope>NUCLEOTIDE SEQUENCE</scope>
</reference>
<dbReference type="AlphaFoldDB" id="A0A382Q2W0"/>
<keyword evidence="1" id="KW-0175">Coiled coil</keyword>
<sequence length="251" mass="29770">MNFKRYLDKIKKKTEKIQPKIEAETIVTEDTVTDQEIQPEAKKILRFVDPNKDPRDYLKRYIKESKYKNWFHRNYPDHTIYEAVGLTASDYVKIKREISPEPEQIINNKKPKEKNRSKEEINSKITLQQEHKTTFDDFVDERLLVSNNAFGDKEMKIKIIEVSDETAHAAWKFGDRVKVNKILVTIKHLETQQIEESEFDIEEIEKELREKRRYASSNRWTSTKDIKNGFVLKTKHTSLISDAASLDYILF</sequence>
<name>A0A382Q2W0_9ZZZZ</name>
<feature type="coiled-coil region" evidence="1">
    <location>
        <begin position="187"/>
        <end position="214"/>
    </location>
</feature>
<organism evidence="2">
    <name type="scientific">marine metagenome</name>
    <dbReference type="NCBI Taxonomy" id="408172"/>
    <lineage>
        <taxon>unclassified sequences</taxon>
        <taxon>metagenomes</taxon>
        <taxon>ecological metagenomes</taxon>
    </lineage>
</organism>
<protein>
    <submittedName>
        <fullName evidence="2">Uncharacterized protein</fullName>
    </submittedName>
</protein>
<accession>A0A382Q2W0</accession>